<dbReference type="InterPro" id="IPR052336">
    <property type="entry name" value="MlaD_Phospholipid_Transporter"/>
</dbReference>
<dbReference type="InterPro" id="IPR024516">
    <property type="entry name" value="Mce_C"/>
</dbReference>
<protein>
    <recommendedName>
        <fullName evidence="6">Phospholipid/cholesterol/gamma-HCH transport system substrate-binding protein</fullName>
    </recommendedName>
</protein>
<keyword evidence="5" id="KW-1185">Reference proteome</keyword>
<dbReference type="PANTHER" id="PTHR33371">
    <property type="entry name" value="INTERMEMBRANE PHOSPHOLIPID TRANSPORT SYSTEM BINDING PROTEIN MLAD-RELATED"/>
    <property type="match status" value="1"/>
</dbReference>
<evidence type="ECO:0008006" key="6">
    <source>
        <dbReference type="Google" id="ProtNLM"/>
    </source>
</evidence>
<feature type="domain" description="Mce/MlaD" evidence="2">
    <location>
        <begin position="35"/>
        <end position="105"/>
    </location>
</feature>
<dbReference type="Pfam" id="PF11887">
    <property type="entry name" value="Mce4_CUP1"/>
    <property type="match status" value="1"/>
</dbReference>
<feature type="chain" id="PRO_5046101759" description="Phospholipid/cholesterol/gamma-HCH transport system substrate-binding protein" evidence="1">
    <location>
        <begin position="17"/>
        <end position="334"/>
    </location>
</feature>
<name>A0ABP6QMU0_9ACTN</name>
<evidence type="ECO:0000313" key="5">
    <source>
        <dbReference type="Proteomes" id="UP001501237"/>
    </source>
</evidence>
<dbReference type="Proteomes" id="UP001501237">
    <property type="component" value="Unassembled WGS sequence"/>
</dbReference>
<dbReference type="InterPro" id="IPR003399">
    <property type="entry name" value="Mce/MlaD"/>
</dbReference>
<evidence type="ECO:0000259" key="2">
    <source>
        <dbReference type="Pfam" id="PF02470"/>
    </source>
</evidence>
<evidence type="ECO:0000256" key="1">
    <source>
        <dbReference type="SAM" id="SignalP"/>
    </source>
</evidence>
<proteinExistence type="predicted"/>
<dbReference type="PROSITE" id="PS51257">
    <property type="entry name" value="PROKAR_LIPOPROTEIN"/>
    <property type="match status" value="1"/>
</dbReference>
<dbReference type="Pfam" id="PF02470">
    <property type="entry name" value="MlaD"/>
    <property type="match status" value="1"/>
</dbReference>
<sequence>MTALKTAITLLVAVLAAGGVTGCSVRTAGGTHGPVVVSAVFDDVQSLVVGHSVQLSDVRVGTVTRIGLDGYRARVTMSLRERLPVGTSATIAKTSLLGENYVQLTLPAGKVLADGPYLADRALITQTAVAPDLEGITQNVAPLLAALSGQDLSTIVDTSVIAVGGQGKRLNRLIEQISEVSDSYAAASADLGRALDALARLGRTLRAGSAGIGALPENVLLATQRLQADRTELKKGIQQLLRLSKSFNDKIRYRHGARLKNLVARADAMLASAVRGRDQLKTLALTVLKFLNAPSVSAGGQGLMMVWLKGFLPSGETGPARDKRLDLPGLAGPR</sequence>
<keyword evidence="1" id="KW-0732">Signal</keyword>
<dbReference type="PANTHER" id="PTHR33371:SF15">
    <property type="entry name" value="LIPOPROTEIN LPRN"/>
    <property type="match status" value="1"/>
</dbReference>
<feature type="domain" description="Mammalian cell entry C-terminal" evidence="3">
    <location>
        <begin position="118"/>
        <end position="270"/>
    </location>
</feature>
<accession>A0ABP6QMU0</accession>
<evidence type="ECO:0000313" key="4">
    <source>
        <dbReference type="EMBL" id="GAA3236161.1"/>
    </source>
</evidence>
<feature type="signal peptide" evidence="1">
    <location>
        <begin position="1"/>
        <end position="16"/>
    </location>
</feature>
<reference evidence="5" key="1">
    <citation type="journal article" date="2019" name="Int. J. Syst. Evol. Microbiol.">
        <title>The Global Catalogue of Microorganisms (GCM) 10K type strain sequencing project: providing services to taxonomists for standard genome sequencing and annotation.</title>
        <authorList>
            <consortium name="The Broad Institute Genomics Platform"/>
            <consortium name="The Broad Institute Genome Sequencing Center for Infectious Disease"/>
            <person name="Wu L."/>
            <person name="Ma J."/>
        </authorList>
    </citation>
    <scope>NUCLEOTIDE SEQUENCE [LARGE SCALE GENOMIC DNA]</scope>
    <source>
        <strain evidence="5">JCM 9377</strain>
    </source>
</reference>
<gene>
    <name evidence="4" type="ORF">GCM10010468_70290</name>
</gene>
<comment type="caution">
    <text evidence="4">The sequence shown here is derived from an EMBL/GenBank/DDBJ whole genome shotgun (WGS) entry which is preliminary data.</text>
</comment>
<dbReference type="RefSeq" id="WP_344837232.1">
    <property type="nucleotide sequence ID" value="NZ_BAAAUV010000029.1"/>
</dbReference>
<organism evidence="4 5">
    <name type="scientific">Actinocorallia longicatena</name>
    <dbReference type="NCBI Taxonomy" id="111803"/>
    <lineage>
        <taxon>Bacteria</taxon>
        <taxon>Bacillati</taxon>
        <taxon>Actinomycetota</taxon>
        <taxon>Actinomycetes</taxon>
        <taxon>Streptosporangiales</taxon>
        <taxon>Thermomonosporaceae</taxon>
        <taxon>Actinocorallia</taxon>
    </lineage>
</organism>
<dbReference type="EMBL" id="BAAAUV010000029">
    <property type="protein sequence ID" value="GAA3236161.1"/>
    <property type="molecule type" value="Genomic_DNA"/>
</dbReference>
<evidence type="ECO:0000259" key="3">
    <source>
        <dbReference type="Pfam" id="PF11887"/>
    </source>
</evidence>